<evidence type="ECO:0000259" key="1">
    <source>
        <dbReference type="PROSITE" id="PS50279"/>
    </source>
</evidence>
<reference evidence="2" key="1">
    <citation type="journal article" date="2016" name="Ticks Tick Borne Dis.">
        <title>De novo assembly and annotation of the salivary gland transcriptome of Rhipicephalus appendiculatus male and female ticks during blood feeding.</title>
        <authorList>
            <person name="de Castro M.H."/>
            <person name="de Klerk D."/>
            <person name="Pienaar R."/>
            <person name="Latif A.A."/>
            <person name="Rees D.J."/>
            <person name="Mans B.J."/>
        </authorList>
    </citation>
    <scope>NUCLEOTIDE SEQUENCE</scope>
    <source>
        <tissue evidence="2">Salivary glands</tissue>
    </source>
</reference>
<dbReference type="SUPFAM" id="SSF57362">
    <property type="entry name" value="BPTI-like"/>
    <property type="match status" value="1"/>
</dbReference>
<feature type="domain" description="BPTI/Kunitz inhibitor" evidence="1">
    <location>
        <begin position="61"/>
        <end position="112"/>
    </location>
</feature>
<dbReference type="Pfam" id="PF00014">
    <property type="entry name" value="Kunitz_BPTI"/>
    <property type="match status" value="1"/>
</dbReference>
<dbReference type="AlphaFoldDB" id="A0A131Z361"/>
<protein>
    <submittedName>
        <fullName evidence="2">Pancreatic trypsin inhibitor</fullName>
    </submittedName>
</protein>
<proteinExistence type="predicted"/>
<dbReference type="GO" id="GO:0004867">
    <property type="term" value="F:serine-type endopeptidase inhibitor activity"/>
    <property type="evidence" value="ECO:0007669"/>
    <property type="project" value="InterPro"/>
</dbReference>
<dbReference type="Gene3D" id="4.10.410.10">
    <property type="entry name" value="Pancreatic trypsin inhibitor Kunitz domain"/>
    <property type="match status" value="1"/>
</dbReference>
<dbReference type="InterPro" id="IPR036880">
    <property type="entry name" value="Kunitz_BPTI_sf"/>
</dbReference>
<dbReference type="EMBL" id="GEDV01002708">
    <property type="protein sequence ID" value="JAP85849.1"/>
    <property type="molecule type" value="Transcribed_RNA"/>
</dbReference>
<accession>A0A131Z361</accession>
<dbReference type="PROSITE" id="PS50279">
    <property type="entry name" value="BPTI_KUNITZ_2"/>
    <property type="match status" value="1"/>
</dbReference>
<evidence type="ECO:0000313" key="2">
    <source>
        <dbReference type="EMBL" id="JAP85849.1"/>
    </source>
</evidence>
<dbReference type="InterPro" id="IPR002223">
    <property type="entry name" value="Kunitz_BPTI"/>
</dbReference>
<sequence>MDKYSCFCIRIATVHLATPVAPSGVMKVLLQVAFLPTLLITICSSDPFEDFLKKCSYPSGCLQETPPVSICVSDTHPYGYDSDTKTCREMPRGRCGKICNKFSTLEDCKKECSSL</sequence>
<organism evidence="2">
    <name type="scientific">Rhipicephalus appendiculatus</name>
    <name type="common">Brown ear tick</name>
    <dbReference type="NCBI Taxonomy" id="34631"/>
    <lineage>
        <taxon>Eukaryota</taxon>
        <taxon>Metazoa</taxon>
        <taxon>Ecdysozoa</taxon>
        <taxon>Arthropoda</taxon>
        <taxon>Chelicerata</taxon>
        <taxon>Arachnida</taxon>
        <taxon>Acari</taxon>
        <taxon>Parasitiformes</taxon>
        <taxon>Ixodida</taxon>
        <taxon>Ixodoidea</taxon>
        <taxon>Ixodidae</taxon>
        <taxon>Rhipicephalinae</taxon>
        <taxon>Rhipicephalus</taxon>
        <taxon>Rhipicephalus</taxon>
    </lineage>
</organism>
<name>A0A131Z361_RHIAP</name>